<feature type="chain" id="PRO_5042621060" description="Gamma-aminobutyric acid receptor subunit beta" evidence="20">
    <location>
        <begin position="29"/>
        <end position="479"/>
    </location>
</feature>
<dbReference type="InterPro" id="IPR001390">
    <property type="entry name" value="GABAAa_rcpt"/>
</dbReference>
<dbReference type="PRINTS" id="PR00253">
    <property type="entry name" value="GABAARECEPTR"/>
</dbReference>
<evidence type="ECO:0000313" key="21">
    <source>
        <dbReference type="EMBL" id="CAH1777613.1"/>
    </source>
</evidence>
<dbReference type="InterPro" id="IPR038050">
    <property type="entry name" value="Neuro_actylchol_rec"/>
</dbReference>
<dbReference type="Proteomes" id="UP000749559">
    <property type="component" value="Unassembled WGS sequence"/>
</dbReference>
<dbReference type="NCBIfam" id="TIGR00860">
    <property type="entry name" value="LIC"/>
    <property type="match status" value="1"/>
</dbReference>
<organism evidence="21 22">
    <name type="scientific">Owenia fusiformis</name>
    <name type="common">Polychaete worm</name>
    <dbReference type="NCBI Taxonomy" id="6347"/>
    <lineage>
        <taxon>Eukaryota</taxon>
        <taxon>Metazoa</taxon>
        <taxon>Spiralia</taxon>
        <taxon>Lophotrochozoa</taxon>
        <taxon>Annelida</taxon>
        <taxon>Polychaeta</taxon>
        <taxon>Sedentaria</taxon>
        <taxon>Canalipalpata</taxon>
        <taxon>Sabellida</taxon>
        <taxon>Oweniida</taxon>
        <taxon>Oweniidae</taxon>
        <taxon>Owenia</taxon>
    </lineage>
</organism>
<keyword evidence="14" id="KW-0868">Chloride</keyword>
<dbReference type="InterPro" id="IPR006028">
    <property type="entry name" value="GABAA/Glycine_rcpt"/>
</dbReference>
<dbReference type="OrthoDB" id="203862at2759"/>
<evidence type="ECO:0000256" key="2">
    <source>
        <dbReference type="ARBA" id="ARBA00022448"/>
    </source>
</evidence>
<dbReference type="Gene3D" id="1.20.58.390">
    <property type="entry name" value="Neurotransmitter-gated ion-channel transmembrane domain"/>
    <property type="match status" value="1"/>
</dbReference>
<dbReference type="Pfam" id="PF02931">
    <property type="entry name" value="Neur_chan_LBD"/>
    <property type="match status" value="1"/>
</dbReference>
<dbReference type="Pfam" id="PF02932">
    <property type="entry name" value="Neur_chan_memb"/>
    <property type="match status" value="1"/>
</dbReference>
<feature type="transmembrane region" description="Helical" evidence="20">
    <location>
        <begin position="255"/>
        <end position="279"/>
    </location>
</feature>
<dbReference type="InterPro" id="IPR036719">
    <property type="entry name" value="Neuro-gated_channel_TM_sf"/>
</dbReference>
<keyword evidence="7" id="KW-0770">Synapse</keyword>
<keyword evidence="17 20" id="KW-0407">Ion channel</keyword>
<evidence type="ECO:0000256" key="3">
    <source>
        <dbReference type="ARBA" id="ARBA00022475"/>
    </source>
</evidence>
<keyword evidence="2 20" id="KW-0813">Transport</keyword>
<evidence type="ECO:0000256" key="16">
    <source>
        <dbReference type="ARBA" id="ARBA00023286"/>
    </source>
</evidence>
<dbReference type="GO" id="GO:0045211">
    <property type="term" value="C:postsynaptic membrane"/>
    <property type="evidence" value="ECO:0007669"/>
    <property type="project" value="UniProtKB-SubCell"/>
</dbReference>
<keyword evidence="4 20" id="KW-0812">Transmembrane</keyword>
<dbReference type="AlphaFoldDB" id="A0A8J1TIP2"/>
<evidence type="ECO:0000256" key="14">
    <source>
        <dbReference type="ARBA" id="ARBA00023214"/>
    </source>
</evidence>
<evidence type="ECO:0000256" key="18">
    <source>
        <dbReference type="ARBA" id="ARBA00034104"/>
    </source>
</evidence>
<evidence type="ECO:0000256" key="11">
    <source>
        <dbReference type="ARBA" id="ARBA00023170"/>
    </source>
</evidence>
<evidence type="ECO:0000256" key="10">
    <source>
        <dbReference type="ARBA" id="ARBA00023157"/>
    </source>
</evidence>
<dbReference type="SUPFAM" id="SSF90112">
    <property type="entry name" value="Neurotransmitter-gated ion-channel transmembrane pore"/>
    <property type="match status" value="1"/>
</dbReference>
<comment type="subcellular location">
    <subcellularLocation>
        <location evidence="18">Postsynaptic cell membrane</location>
        <topology evidence="18">Multi-pass membrane protein</topology>
    </subcellularLocation>
</comment>
<evidence type="ECO:0000256" key="19">
    <source>
        <dbReference type="ARBA" id="ARBA00071250"/>
    </source>
</evidence>
<protein>
    <recommendedName>
        <fullName evidence="19">Gamma-aminobutyric acid receptor subunit beta</fullName>
    </recommendedName>
</protein>
<keyword evidence="15" id="KW-0628">Postsynaptic cell membrane</keyword>
<dbReference type="SUPFAM" id="SSF63712">
    <property type="entry name" value="Nicotinic receptor ligand binding domain-like"/>
    <property type="match status" value="1"/>
</dbReference>
<comment type="caution">
    <text evidence="21">The sequence shown here is derived from an EMBL/GenBank/DDBJ whole genome shotgun (WGS) entry which is preliminary data.</text>
</comment>
<dbReference type="InterPro" id="IPR006029">
    <property type="entry name" value="Neurotrans-gated_channel_TM"/>
</dbReference>
<keyword evidence="9 20" id="KW-0472">Membrane</keyword>
<keyword evidence="11" id="KW-0675">Receptor</keyword>
<name>A0A8J1TIP2_OWEFU</name>
<evidence type="ECO:0000256" key="5">
    <source>
        <dbReference type="ARBA" id="ARBA00022729"/>
    </source>
</evidence>
<evidence type="ECO:0000256" key="7">
    <source>
        <dbReference type="ARBA" id="ARBA00023018"/>
    </source>
</evidence>
<dbReference type="PRINTS" id="PR00252">
    <property type="entry name" value="NRIONCHANNEL"/>
</dbReference>
<evidence type="ECO:0000256" key="6">
    <source>
        <dbReference type="ARBA" id="ARBA00022989"/>
    </source>
</evidence>
<keyword evidence="12" id="KW-0869">Chloride channel</keyword>
<evidence type="ECO:0000256" key="17">
    <source>
        <dbReference type="ARBA" id="ARBA00023303"/>
    </source>
</evidence>
<evidence type="ECO:0000256" key="15">
    <source>
        <dbReference type="ARBA" id="ARBA00023257"/>
    </source>
</evidence>
<evidence type="ECO:0000256" key="13">
    <source>
        <dbReference type="ARBA" id="ARBA00023180"/>
    </source>
</evidence>
<evidence type="ECO:0000256" key="1">
    <source>
        <dbReference type="ARBA" id="ARBA00010180"/>
    </source>
</evidence>
<dbReference type="GO" id="GO:0004890">
    <property type="term" value="F:GABA-A receptor activity"/>
    <property type="evidence" value="ECO:0007669"/>
    <property type="project" value="InterPro"/>
</dbReference>
<keyword evidence="13" id="KW-0325">Glycoprotein</keyword>
<keyword evidence="3" id="KW-1003">Cell membrane</keyword>
<keyword evidence="5 20" id="KW-0732">Signal</keyword>
<dbReference type="PANTHER" id="PTHR18945">
    <property type="entry name" value="NEUROTRANSMITTER GATED ION CHANNEL"/>
    <property type="match status" value="1"/>
</dbReference>
<gene>
    <name evidence="21" type="ORF">OFUS_LOCUS4632</name>
</gene>
<accession>A0A8J1TIP2</accession>
<dbReference type="CDD" id="cd19049">
    <property type="entry name" value="LGIC_TM_anion"/>
    <property type="match status" value="1"/>
</dbReference>
<evidence type="ECO:0000256" key="8">
    <source>
        <dbReference type="ARBA" id="ARBA00023065"/>
    </source>
</evidence>
<feature type="transmembrane region" description="Helical" evidence="20">
    <location>
        <begin position="458"/>
        <end position="478"/>
    </location>
</feature>
<feature type="signal peptide" evidence="20">
    <location>
        <begin position="1"/>
        <end position="28"/>
    </location>
</feature>
<dbReference type="PROSITE" id="PS00236">
    <property type="entry name" value="NEUROTR_ION_CHANNEL"/>
    <property type="match status" value="1"/>
</dbReference>
<dbReference type="InterPro" id="IPR036734">
    <property type="entry name" value="Neur_chan_lig-bd_sf"/>
</dbReference>
<dbReference type="InterPro" id="IPR006202">
    <property type="entry name" value="Neur_chan_lig-bd"/>
</dbReference>
<evidence type="ECO:0000256" key="20">
    <source>
        <dbReference type="RuleBase" id="RU000687"/>
    </source>
</evidence>
<keyword evidence="16" id="KW-1071">Ligand-gated ion channel</keyword>
<evidence type="ECO:0000256" key="9">
    <source>
        <dbReference type="ARBA" id="ARBA00023136"/>
    </source>
</evidence>
<evidence type="ECO:0000313" key="22">
    <source>
        <dbReference type="Proteomes" id="UP000749559"/>
    </source>
</evidence>
<sequence>MNGRNIGHVIQGLTVLTLLHACMQRCDGDPNNKWNKQNINITKLLDSMTESYDKRLRPSFGGRPVEVKSNIYIKSMGPISEEDMMYEMDVYFRQEWNDSRLAFEVFTLNGANITEIRPSCGVLKDLWKPDTFFHNGKDSYLHMITYENAFFRISPAGVIYMSKRLTIKATCPMHLQKYPVDTQICKLKFGSYGYALRDVLYTWMSKDQVTYHPDLTMAQFELTNISVFNRNESLAYIGLGNSSVLEVHFKLKRSFGYYLLQIYLPCYFIVMISWISFWINREATPARVTLGITTLLSSTTIGLSGREGLPKMSYSTALDIFLMLCFGYVFAALVEYAGVNYFTKSGGPPPPPPPPPEPIAISHPLMETDEEEDLLQQSNSPLLRAGYAKQHLIANSGNGHSHTLVSRRRSVKKKERDSCWLMFIRCLQGSASYRESMSRMKHTSGANSVSKIDEICRIVFPVSFITVNVIYWIGYMYLW</sequence>
<keyword evidence="6 20" id="KW-1133">Transmembrane helix</keyword>
<dbReference type="EMBL" id="CAIIXF020000002">
    <property type="protein sequence ID" value="CAH1777613.1"/>
    <property type="molecule type" value="Genomic_DNA"/>
</dbReference>
<reference evidence="21" key="1">
    <citation type="submission" date="2022-03" db="EMBL/GenBank/DDBJ databases">
        <authorList>
            <person name="Martin C."/>
        </authorList>
    </citation>
    <scope>NUCLEOTIDE SEQUENCE</scope>
</reference>
<proteinExistence type="inferred from homology"/>
<dbReference type="GO" id="GO:0005254">
    <property type="term" value="F:chloride channel activity"/>
    <property type="evidence" value="ECO:0007669"/>
    <property type="project" value="UniProtKB-KW"/>
</dbReference>
<evidence type="ECO:0000256" key="12">
    <source>
        <dbReference type="ARBA" id="ARBA00023173"/>
    </source>
</evidence>
<dbReference type="FunFam" id="2.70.170.10:FF:000021">
    <property type="entry name" value="Gamma-aminobutyric acid receptor isoform 3b"/>
    <property type="match status" value="1"/>
</dbReference>
<dbReference type="GO" id="GO:0034707">
    <property type="term" value="C:chloride channel complex"/>
    <property type="evidence" value="ECO:0007669"/>
    <property type="project" value="UniProtKB-KW"/>
</dbReference>
<comment type="similarity">
    <text evidence="1">Belongs to the ligand-gated ion channel (TC 1.A.9) family. Gamma-aminobutyric acid receptor (TC 1.A.9.5) subfamily.</text>
</comment>
<keyword evidence="22" id="KW-1185">Reference proteome</keyword>
<dbReference type="InterPro" id="IPR006201">
    <property type="entry name" value="Neur_channel"/>
</dbReference>
<dbReference type="PRINTS" id="PR01079">
    <property type="entry name" value="GABAARALPHA"/>
</dbReference>
<dbReference type="Gene3D" id="2.70.170.10">
    <property type="entry name" value="Neurotransmitter-gated ion-channel ligand-binding domain"/>
    <property type="match status" value="1"/>
</dbReference>
<dbReference type="InterPro" id="IPR018000">
    <property type="entry name" value="Neurotransmitter_ion_chnl_CS"/>
</dbReference>
<keyword evidence="8 20" id="KW-0406">Ion transport</keyword>
<evidence type="ECO:0000256" key="4">
    <source>
        <dbReference type="ARBA" id="ARBA00022692"/>
    </source>
</evidence>
<dbReference type="GO" id="GO:0005230">
    <property type="term" value="F:extracellular ligand-gated monoatomic ion channel activity"/>
    <property type="evidence" value="ECO:0007669"/>
    <property type="project" value="InterPro"/>
</dbReference>
<feature type="transmembrane region" description="Helical" evidence="20">
    <location>
        <begin position="317"/>
        <end position="339"/>
    </location>
</feature>
<keyword evidence="10" id="KW-1015">Disulfide bond</keyword>
<feature type="transmembrane region" description="Helical" evidence="20">
    <location>
        <begin position="285"/>
        <end position="305"/>
    </location>
</feature>